<protein>
    <submittedName>
        <fullName evidence="1">Uncharacterized protein</fullName>
    </submittedName>
</protein>
<name>A0AA86UIR4_9EUKA</name>
<keyword evidence="3" id="KW-1185">Reference proteome</keyword>
<accession>A0AA86UIR4</accession>
<evidence type="ECO:0000313" key="1">
    <source>
        <dbReference type="EMBL" id="CAI9953111.1"/>
    </source>
</evidence>
<dbReference type="EMBL" id="CATOUU010000836">
    <property type="protein sequence ID" value="CAI9953111.1"/>
    <property type="molecule type" value="Genomic_DNA"/>
</dbReference>
<evidence type="ECO:0000313" key="3">
    <source>
        <dbReference type="Proteomes" id="UP001642409"/>
    </source>
</evidence>
<gene>
    <name evidence="2" type="ORF">HINF_LOCUS35995</name>
    <name evidence="1" type="ORF">HINF_LOCUS40756</name>
</gene>
<sequence length="1560" mass="181856">MSVEHQMNTLYQLMSRHNQVFTANTCQDTNHLNVINQQAIGIQDILIQIKQQMMTQNIKSLAQTNPKYAIRLTMRSLITSSLSDLLTTEDKIFLSRSSSKLDGMYVTSKGGKYQFFRHQNTNNLTYELINNQYPIIIPEVDQDFSDTFTGIPFVPFKKIMDQNVIGNSQPSMSSFLCQQALCQQIQQQNLLQFHKQNAKILAEACSIYLQNKVQKKIQKPTDEAILVKQVFTQLTQNIDEQIKQYKPPKQIFDDFQQQLMKYLSEPKESADLQTLEQDILIVKLRYKFHTKVFGDYERLFQILPTSKPSLQLRHLFSDETLLQKATVIYILLALFYNRRKIVVSLPLSSLKTIPQIIVNFSVQRLKFQNKNVSNCLVYCSQQNINDLLLQLTHTLQNTAYHIICQDTQRVVYSNRENSLKHEMFMIDCQSESMAFNFKGVPDLKNQLQTFDRSVNVLIITYDYYAKVRQQALKQMKAFLLETHQTSFNVGLLHVPTLVVPCPCEQKIVVLDEFVQNHSLTALNLINIDHNIDYLYQFQQNKNLRTAAKKYVECYSYKPDKGILDLSLPQQKIVKLNLKWKNKEDMKLHQLLKRLVMIYQYLVPNPETENIGNVHDQIGFYTKQLKKTLQNIRVDQQQNTKNVAKCLTCSPLQFCKNFLENFLDKVKQVKKMGNSLMCNQNLTLANLKISIRPVPLLKLQKTSAYSFVNNTSTQIHSEIELYDLMSSLNQLIMNLSPQTTSTQQFAFPSEIYEVHPRLTKRQQLIAVFNSVFKIQAHSERDIQQFTLKFGLKQSILYFCAQVQFNKLRCDCDYFNFAEQQEQPYFKNIVQFETGLNLNSQVFHAKFQNVFSFNLIPDFQTEKMERVSITSQTPLIRARGRPNTSQTQVQQSKEYIWVPVQRLFETFTFHENGVSFSLTQKQLTELKLFGQNVDLMLPSMIWSQQDCTKLVTKLISNAPKNQKILIITSFHTEHVMLNCLIKSYFGHKTIQVAQPDQLMEADAELIIITPQDNQEKLIKKIGPKLKAPQTIYCLKQNIPGTFELPFAQTIEDKLLNISRIFGGQYVSKRVKALDDDQIQSTKLIKVTQHVQRNILRYQYKFTQIEKTYYKSLQMVNKTSRNQMIYVVNQTQLLNDNIDLLIDYKKAQGIKQNNIQRKAMVQQTVSNFTSQSSFQPKMAFRTQVSELHQAFAFFRERLDYLGHLCVQNPDGKKSYVPLLIPLNPTRRLFIPRCCTIEIPLNHLLPLLQQSSKTTPPQGRIALQNPQNVFLQPMNYLMVNLQLFQHELQVKIHQDVKSLVFMLQVTKNKMNKERQPSNWYQNLISHWQSQEVMYDAPQIIGINWPKIKAQIIDKLQEVNRKVFQLDNIKQTKDERLYMIHNLYYKYQENNRISISQQNSLAEHAATFNRDQNASVNYQNIQDMVFKVLNLYVPQKMEEDIHDAAQRIIAQINQQQLQQIMLDHMLVCSAQPATNLRFQIKLFKSLAYNAVKMVDKKKTIQFQSIDFLRYKNSDQLFVNQCALAMRNPVKDAPKSIKLYQQLVDAHGNQMARFVIGLEGQGGEEE</sequence>
<evidence type="ECO:0000313" key="2">
    <source>
        <dbReference type="EMBL" id="CAL6035572.1"/>
    </source>
</evidence>
<dbReference type="EMBL" id="CAXDID020000131">
    <property type="protein sequence ID" value="CAL6035572.1"/>
    <property type="molecule type" value="Genomic_DNA"/>
</dbReference>
<reference evidence="1" key="1">
    <citation type="submission" date="2023-06" db="EMBL/GenBank/DDBJ databases">
        <authorList>
            <person name="Kurt Z."/>
        </authorList>
    </citation>
    <scope>NUCLEOTIDE SEQUENCE</scope>
</reference>
<comment type="caution">
    <text evidence="1">The sequence shown here is derived from an EMBL/GenBank/DDBJ whole genome shotgun (WGS) entry which is preliminary data.</text>
</comment>
<organism evidence="1">
    <name type="scientific">Hexamita inflata</name>
    <dbReference type="NCBI Taxonomy" id="28002"/>
    <lineage>
        <taxon>Eukaryota</taxon>
        <taxon>Metamonada</taxon>
        <taxon>Diplomonadida</taxon>
        <taxon>Hexamitidae</taxon>
        <taxon>Hexamitinae</taxon>
        <taxon>Hexamita</taxon>
    </lineage>
</organism>
<reference evidence="2 3" key="2">
    <citation type="submission" date="2024-07" db="EMBL/GenBank/DDBJ databases">
        <authorList>
            <person name="Akdeniz Z."/>
        </authorList>
    </citation>
    <scope>NUCLEOTIDE SEQUENCE [LARGE SCALE GENOMIC DNA]</scope>
</reference>
<dbReference type="Proteomes" id="UP001642409">
    <property type="component" value="Unassembled WGS sequence"/>
</dbReference>
<proteinExistence type="predicted"/>